<name>A0AAV5MEZ3_9ROSI</name>
<dbReference type="EMBL" id="BPVZ01000233">
    <property type="protein sequence ID" value="GKV47699.1"/>
    <property type="molecule type" value="Genomic_DNA"/>
</dbReference>
<dbReference type="AlphaFoldDB" id="A0AAV5MEZ3"/>
<feature type="region of interest" description="Disordered" evidence="1">
    <location>
        <begin position="1"/>
        <end position="26"/>
    </location>
</feature>
<dbReference type="Proteomes" id="UP001054252">
    <property type="component" value="Unassembled WGS sequence"/>
</dbReference>
<feature type="compositionally biased region" description="Polar residues" evidence="1">
    <location>
        <begin position="1"/>
        <end position="13"/>
    </location>
</feature>
<protein>
    <submittedName>
        <fullName evidence="2">Uncharacterized protein</fullName>
    </submittedName>
</protein>
<sequence>MPPSNGAHNQTFSEKAEVEKGLSDSMPEISTCKGDLSYARQLFGDMENDLFFESDHICYDDNGEECSCTNFDKDWLSSSGNSCEDVHHRSIASLSSESIVADLKIEMTTSPSESGSSIKVGDRTDEFSENFVHWVTHGEMLVPWTSNAN</sequence>
<reference evidence="2 3" key="1">
    <citation type="journal article" date="2021" name="Commun. Biol.">
        <title>The genome of Shorea leprosula (Dipterocarpaceae) highlights the ecological relevance of drought in aseasonal tropical rainforests.</title>
        <authorList>
            <person name="Ng K.K.S."/>
            <person name="Kobayashi M.J."/>
            <person name="Fawcett J.A."/>
            <person name="Hatakeyama M."/>
            <person name="Paape T."/>
            <person name="Ng C.H."/>
            <person name="Ang C.C."/>
            <person name="Tnah L.H."/>
            <person name="Lee C.T."/>
            <person name="Nishiyama T."/>
            <person name="Sese J."/>
            <person name="O'Brien M.J."/>
            <person name="Copetti D."/>
            <person name="Mohd Noor M.I."/>
            <person name="Ong R.C."/>
            <person name="Putra M."/>
            <person name="Sireger I.Z."/>
            <person name="Indrioko S."/>
            <person name="Kosugi Y."/>
            <person name="Izuno A."/>
            <person name="Isagi Y."/>
            <person name="Lee S.L."/>
            <person name="Shimizu K.K."/>
        </authorList>
    </citation>
    <scope>NUCLEOTIDE SEQUENCE [LARGE SCALE GENOMIC DNA]</scope>
    <source>
        <strain evidence="2">214</strain>
    </source>
</reference>
<gene>
    <name evidence="2" type="ORF">SLEP1_g54570</name>
</gene>
<keyword evidence="3" id="KW-1185">Reference proteome</keyword>
<evidence type="ECO:0000256" key="1">
    <source>
        <dbReference type="SAM" id="MobiDB-lite"/>
    </source>
</evidence>
<accession>A0AAV5MEZ3</accession>
<comment type="caution">
    <text evidence="2">The sequence shown here is derived from an EMBL/GenBank/DDBJ whole genome shotgun (WGS) entry which is preliminary data.</text>
</comment>
<organism evidence="2 3">
    <name type="scientific">Rubroshorea leprosula</name>
    <dbReference type="NCBI Taxonomy" id="152421"/>
    <lineage>
        <taxon>Eukaryota</taxon>
        <taxon>Viridiplantae</taxon>
        <taxon>Streptophyta</taxon>
        <taxon>Embryophyta</taxon>
        <taxon>Tracheophyta</taxon>
        <taxon>Spermatophyta</taxon>
        <taxon>Magnoliopsida</taxon>
        <taxon>eudicotyledons</taxon>
        <taxon>Gunneridae</taxon>
        <taxon>Pentapetalae</taxon>
        <taxon>rosids</taxon>
        <taxon>malvids</taxon>
        <taxon>Malvales</taxon>
        <taxon>Dipterocarpaceae</taxon>
        <taxon>Rubroshorea</taxon>
    </lineage>
</organism>
<proteinExistence type="predicted"/>
<evidence type="ECO:0000313" key="2">
    <source>
        <dbReference type="EMBL" id="GKV47699.1"/>
    </source>
</evidence>
<evidence type="ECO:0000313" key="3">
    <source>
        <dbReference type="Proteomes" id="UP001054252"/>
    </source>
</evidence>